<dbReference type="OrthoDB" id="1098070at2"/>
<protein>
    <recommendedName>
        <fullName evidence="4">Plasmid stabilization protein</fullName>
    </recommendedName>
</protein>
<keyword evidence="3" id="KW-1185">Reference proteome</keyword>
<dbReference type="RefSeq" id="WP_089477615.1">
    <property type="nucleotide sequence ID" value="NZ_MUGS01000002.1"/>
</dbReference>
<sequence>MKIIWSAEAKYTFYSNRNYLLHHWNHETAKKFIENTIHTINLLIQNPYLGKYKMDLKCNVVLISKQISLHYEIHNDSIVLIIFWDNHQKPLN</sequence>
<keyword evidence="1" id="KW-1277">Toxin-antitoxin system</keyword>
<accession>A0A227PJ47</accession>
<evidence type="ECO:0000313" key="2">
    <source>
        <dbReference type="EMBL" id="OXG09298.1"/>
    </source>
</evidence>
<dbReference type="AlphaFoldDB" id="A0A227PJ47"/>
<dbReference type="Pfam" id="PF05016">
    <property type="entry name" value="ParE_toxin"/>
    <property type="match status" value="1"/>
</dbReference>
<evidence type="ECO:0000313" key="3">
    <source>
        <dbReference type="Proteomes" id="UP000214684"/>
    </source>
</evidence>
<comment type="caution">
    <text evidence="2">The sequence shown here is derived from an EMBL/GenBank/DDBJ whole genome shotgun (WGS) entry which is preliminary data.</text>
</comment>
<name>A0A227PJ47_9FLAO</name>
<proteinExistence type="predicted"/>
<gene>
    <name evidence="2" type="ORF">B0A64_00605</name>
</gene>
<dbReference type="Gene3D" id="3.30.2310.20">
    <property type="entry name" value="RelE-like"/>
    <property type="match status" value="1"/>
</dbReference>
<reference evidence="2 3" key="1">
    <citation type="submission" date="2016-11" db="EMBL/GenBank/DDBJ databases">
        <title>Whole genomes of Flavobacteriaceae.</title>
        <authorList>
            <person name="Stine C."/>
            <person name="Li C."/>
            <person name="Tadesse D."/>
        </authorList>
    </citation>
    <scope>NUCLEOTIDE SEQUENCE [LARGE SCALE GENOMIC DNA]</scope>
    <source>
        <strain evidence="2 3">DSM 24704</strain>
    </source>
</reference>
<evidence type="ECO:0000256" key="1">
    <source>
        <dbReference type="ARBA" id="ARBA00022649"/>
    </source>
</evidence>
<evidence type="ECO:0008006" key="4">
    <source>
        <dbReference type="Google" id="ProtNLM"/>
    </source>
</evidence>
<organism evidence="2 3">
    <name type="scientific">Flavobacterium araucananum</name>
    <dbReference type="NCBI Taxonomy" id="946678"/>
    <lineage>
        <taxon>Bacteria</taxon>
        <taxon>Pseudomonadati</taxon>
        <taxon>Bacteroidota</taxon>
        <taxon>Flavobacteriia</taxon>
        <taxon>Flavobacteriales</taxon>
        <taxon>Flavobacteriaceae</taxon>
        <taxon>Flavobacterium</taxon>
    </lineage>
</organism>
<dbReference type="InterPro" id="IPR007712">
    <property type="entry name" value="RelE/ParE_toxin"/>
</dbReference>
<dbReference type="EMBL" id="MUGS01000002">
    <property type="protein sequence ID" value="OXG09298.1"/>
    <property type="molecule type" value="Genomic_DNA"/>
</dbReference>
<dbReference type="Proteomes" id="UP000214684">
    <property type="component" value="Unassembled WGS sequence"/>
</dbReference>
<dbReference type="InterPro" id="IPR035093">
    <property type="entry name" value="RelE/ParE_toxin_dom_sf"/>
</dbReference>